<sequence>MNKIVFITIGEAPRRDIEDSFLAFFNDNSNVSQVGILDGLTVEEAFQQFQPEKQEEVLVSTFCNGQGIQMSKEKVQQRLQQKIISLEEQGVDVIVILCTAEFEKLVTKNAVLIEPEQVLLPYIHEKFFNQSLGVILPLSNQIESAREKWRAKGMNPVFEAASPYKFSKKQFMEVGQLLQSEGIEVIVLDCMGYSRSMREFLMTVTNLPVYQSNELLFEYVQTMFEE</sequence>
<dbReference type="EMBL" id="MAEL01000039">
    <property type="protein sequence ID" value="KAF1303616.1"/>
    <property type="molecule type" value="Genomic_DNA"/>
</dbReference>
<gene>
    <name evidence="1" type="ORF">BAU17_06415</name>
</gene>
<proteinExistence type="predicted"/>
<protein>
    <recommendedName>
        <fullName evidence="3">AroM family protein</fullName>
    </recommendedName>
</protein>
<dbReference type="Proteomes" id="UP000782705">
    <property type="component" value="Unassembled WGS sequence"/>
</dbReference>
<organism evidence="1 2">
    <name type="scientific">Candidatus Enterococcus willemsii</name>
    <dbReference type="NCBI Taxonomy" id="1857215"/>
    <lineage>
        <taxon>Bacteria</taxon>
        <taxon>Bacillati</taxon>
        <taxon>Bacillota</taxon>
        <taxon>Bacilli</taxon>
        <taxon>Lactobacillales</taxon>
        <taxon>Enterococcaceae</taxon>
        <taxon>Enterococcus</taxon>
    </lineage>
</organism>
<comment type="caution">
    <text evidence="1">The sequence shown here is derived from an EMBL/GenBank/DDBJ whole genome shotgun (WGS) entry which is preliminary data.</text>
</comment>
<evidence type="ECO:0000313" key="2">
    <source>
        <dbReference type="Proteomes" id="UP000782705"/>
    </source>
</evidence>
<accession>A0ABQ6YZD8</accession>
<dbReference type="InterPro" id="IPR010843">
    <property type="entry name" value="Uncharacterised_AroM"/>
</dbReference>
<name>A0ABQ6YZD8_9ENTE</name>
<dbReference type="RefSeq" id="WP_161902158.1">
    <property type="nucleotide sequence ID" value="NZ_MAEL01000039.1"/>
</dbReference>
<keyword evidence="2" id="KW-1185">Reference proteome</keyword>
<dbReference type="NCBIfam" id="NF007788">
    <property type="entry name" value="PRK10481.1"/>
    <property type="match status" value="1"/>
</dbReference>
<evidence type="ECO:0000313" key="1">
    <source>
        <dbReference type="EMBL" id="KAF1303616.1"/>
    </source>
</evidence>
<dbReference type="Pfam" id="PF07302">
    <property type="entry name" value="AroM"/>
    <property type="match status" value="1"/>
</dbReference>
<evidence type="ECO:0008006" key="3">
    <source>
        <dbReference type="Google" id="ProtNLM"/>
    </source>
</evidence>
<reference evidence="1 2" key="1">
    <citation type="submission" date="2016-06" db="EMBL/GenBank/DDBJ databases">
        <title>Four novel species of enterococci isolated from chicken manure.</title>
        <authorList>
            <person name="Van Tyne D."/>
        </authorList>
    </citation>
    <scope>NUCLEOTIDE SEQUENCE [LARGE SCALE GENOMIC DNA]</scope>
    <source>
        <strain evidence="1 2">CU12B</strain>
    </source>
</reference>